<dbReference type="HOGENOM" id="CLU_1953014_0_0_1"/>
<organism evidence="1 2">
    <name type="scientific">Paramecium tetraurelia</name>
    <dbReference type="NCBI Taxonomy" id="5888"/>
    <lineage>
        <taxon>Eukaryota</taxon>
        <taxon>Sar</taxon>
        <taxon>Alveolata</taxon>
        <taxon>Ciliophora</taxon>
        <taxon>Intramacronucleata</taxon>
        <taxon>Oligohymenophorea</taxon>
        <taxon>Peniculida</taxon>
        <taxon>Parameciidae</taxon>
        <taxon>Paramecium</taxon>
    </lineage>
</organism>
<gene>
    <name evidence="1" type="ORF">GSPATT00033994001</name>
</gene>
<sequence length="129" mass="15323">MENEVEYSFIRLSRQHKTLRYSIKKFFLDHSVRNTEALYILSVSLIKWSRQKESAHIDLAEGNITTNKNQGDLKIFQLIKRQKETSKSNEPIRLWKEASKKNVKIQCHSNYYPKNWIITTINYAELNCS</sequence>
<accession>A0C151</accession>
<proteinExistence type="predicted"/>
<reference evidence="1 2" key="1">
    <citation type="journal article" date="2006" name="Nature">
        <title>Global trends of whole-genome duplications revealed by the ciliate Paramecium tetraurelia.</title>
        <authorList>
            <consortium name="Genoscope"/>
            <person name="Aury J.-M."/>
            <person name="Jaillon O."/>
            <person name="Duret L."/>
            <person name="Noel B."/>
            <person name="Jubin C."/>
            <person name="Porcel B.M."/>
            <person name="Segurens B."/>
            <person name="Daubin V."/>
            <person name="Anthouard V."/>
            <person name="Aiach N."/>
            <person name="Arnaiz O."/>
            <person name="Billaut A."/>
            <person name="Beisson J."/>
            <person name="Blanc I."/>
            <person name="Bouhouche K."/>
            <person name="Camara F."/>
            <person name="Duharcourt S."/>
            <person name="Guigo R."/>
            <person name="Gogendeau D."/>
            <person name="Katinka M."/>
            <person name="Keller A.-M."/>
            <person name="Kissmehl R."/>
            <person name="Klotz C."/>
            <person name="Koll F."/>
            <person name="Le Moue A."/>
            <person name="Lepere C."/>
            <person name="Malinsky S."/>
            <person name="Nowacki M."/>
            <person name="Nowak J.K."/>
            <person name="Plattner H."/>
            <person name="Poulain J."/>
            <person name="Ruiz F."/>
            <person name="Serrano V."/>
            <person name="Zagulski M."/>
            <person name="Dessen P."/>
            <person name="Betermier M."/>
            <person name="Weissenbach J."/>
            <person name="Scarpelli C."/>
            <person name="Schachter V."/>
            <person name="Sperling L."/>
            <person name="Meyer E."/>
            <person name="Cohen J."/>
            <person name="Wincker P."/>
        </authorList>
    </citation>
    <scope>NUCLEOTIDE SEQUENCE [LARGE SCALE GENOMIC DNA]</scope>
    <source>
        <strain evidence="1 2">Stock d4-2</strain>
    </source>
</reference>
<dbReference type="InParanoid" id="A0C151"/>
<dbReference type="Proteomes" id="UP000000600">
    <property type="component" value="Unassembled WGS sequence"/>
</dbReference>
<evidence type="ECO:0000313" key="1">
    <source>
        <dbReference type="EMBL" id="CAK64518.1"/>
    </source>
</evidence>
<dbReference type="GeneID" id="5017705"/>
<keyword evidence="2" id="KW-1185">Reference proteome</keyword>
<dbReference type="AlphaFoldDB" id="A0C151"/>
<name>A0C151_PARTE</name>
<protein>
    <submittedName>
        <fullName evidence="1">Uncharacterized protein</fullName>
    </submittedName>
</protein>
<dbReference type="KEGG" id="ptm:GSPATT00033994001"/>
<evidence type="ECO:0000313" key="2">
    <source>
        <dbReference type="Proteomes" id="UP000000600"/>
    </source>
</evidence>
<dbReference type="EMBL" id="CT868032">
    <property type="protein sequence ID" value="CAK64518.1"/>
    <property type="molecule type" value="Genomic_DNA"/>
</dbReference>
<dbReference type="RefSeq" id="XP_001431916.1">
    <property type="nucleotide sequence ID" value="XM_001431879.1"/>
</dbReference>